<feature type="domain" description="RNA polymerase sigma-70 region 1.2" evidence="2">
    <location>
        <begin position="51"/>
        <end position="83"/>
    </location>
</feature>
<feature type="compositionally biased region" description="Basic and acidic residues" evidence="1">
    <location>
        <begin position="7"/>
        <end position="23"/>
    </location>
</feature>
<keyword evidence="4" id="KW-1185">Reference proteome</keyword>
<dbReference type="SUPFAM" id="SSF88946">
    <property type="entry name" value="Sigma2 domain of RNA polymerase sigma factors"/>
    <property type="match status" value="1"/>
</dbReference>
<organism evidence="3 4">
    <name type="scientific">Limnospira indica PCC 8005</name>
    <dbReference type="NCBI Taxonomy" id="376219"/>
    <lineage>
        <taxon>Bacteria</taxon>
        <taxon>Bacillati</taxon>
        <taxon>Cyanobacteriota</taxon>
        <taxon>Cyanophyceae</taxon>
        <taxon>Oscillatoriophycideae</taxon>
        <taxon>Oscillatoriales</taxon>
        <taxon>Sirenicapillariaceae</taxon>
        <taxon>Limnospira</taxon>
    </lineage>
</organism>
<dbReference type="GO" id="GO:0003677">
    <property type="term" value="F:DNA binding"/>
    <property type="evidence" value="ECO:0007669"/>
    <property type="project" value="InterPro"/>
</dbReference>
<feature type="region of interest" description="Disordered" evidence="1">
    <location>
        <begin position="1"/>
        <end position="23"/>
    </location>
</feature>
<evidence type="ECO:0000313" key="3">
    <source>
        <dbReference type="EMBL" id="CDM97875.1"/>
    </source>
</evidence>
<dbReference type="AlphaFoldDB" id="A0A9P1P2Q4"/>
<protein>
    <submittedName>
        <fullName evidence="3">RNA polymerase sigma-C factor</fullName>
    </submittedName>
</protein>
<dbReference type="Gene3D" id="1.20.120.1810">
    <property type="match status" value="1"/>
</dbReference>
<dbReference type="EMBL" id="FO818640">
    <property type="protein sequence ID" value="CDM97875.1"/>
    <property type="molecule type" value="Genomic_DNA"/>
</dbReference>
<accession>A0A9P1P2Q4</accession>
<dbReference type="InterPro" id="IPR013325">
    <property type="entry name" value="RNA_pol_sigma_r2"/>
</dbReference>
<evidence type="ECO:0000256" key="1">
    <source>
        <dbReference type="SAM" id="MobiDB-lite"/>
    </source>
</evidence>
<dbReference type="Pfam" id="PF00140">
    <property type="entry name" value="Sigma70_r1_2"/>
    <property type="match status" value="1"/>
</dbReference>
<proteinExistence type="predicted"/>
<gene>
    <name evidence="3" type="ORF">ARTHRO_60476</name>
</gene>
<evidence type="ECO:0000259" key="2">
    <source>
        <dbReference type="Pfam" id="PF00140"/>
    </source>
</evidence>
<evidence type="ECO:0000313" key="4">
    <source>
        <dbReference type="Proteomes" id="UP000032946"/>
    </source>
</evidence>
<dbReference type="GO" id="GO:0016987">
    <property type="term" value="F:sigma factor activity"/>
    <property type="evidence" value="ECO:0007669"/>
    <property type="project" value="InterPro"/>
</dbReference>
<dbReference type="GO" id="GO:0006352">
    <property type="term" value="P:DNA-templated transcription initiation"/>
    <property type="evidence" value="ECO:0007669"/>
    <property type="project" value="InterPro"/>
</dbReference>
<sequence>MSATKASPDKESTQTFPTKDKDMELPTDELIRLDFSDVDLSEAQSSRRTTDLVRLYLQEIGRVRLLGKDEEVSEAQKVQRYVQLVELRDTEAETKGGVLQTYVNLLKVRDRLCAKLSHRPSFP</sequence>
<dbReference type="Proteomes" id="UP000032946">
    <property type="component" value="Chromosome"/>
</dbReference>
<name>A0A9P1P2Q4_9CYAN</name>
<reference evidence="3 4" key="1">
    <citation type="submission" date="2014-02" db="EMBL/GenBank/DDBJ databases">
        <authorList>
            <person name="Genoscope - CEA"/>
        </authorList>
    </citation>
    <scope>NUCLEOTIDE SEQUENCE [LARGE SCALE GENOMIC DNA]</scope>
    <source>
        <strain evidence="3 4">PCC 8005</strain>
    </source>
</reference>
<dbReference type="InterPro" id="IPR009042">
    <property type="entry name" value="RNA_pol_sigma70_r1_2"/>
</dbReference>